<dbReference type="EC" id="1.1.1.169" evidence="2"/>
<reference evidence="9 10" key="1">
    <citation type="submission" date="2020-06" db="EMBL/GenBank/DDBJ databases">
        <title>Oricola thermophila sp. nov. isolated from a tidal sediments.</title>
        <authorList>
            <person name="Kwon K.K."/>
            <person name="Yang S.-H."/>
            <person name="Park M.-J."/>
        </authorList>
    </citation>
    <scope>NUCLEOTIDE SEQUENCE [LARGE SCALE GENOMIC DNA]</scope>
    <source>
        <strain evidence="9 10">MEBiC13590</strain>
    </source>
</reference>
<gene>
    <name evidence="9" type="ORF">HTY61_17870</name>
</gene>
<dbReference type="InterPro" id="IPR051402">
    <property type="entry name" value="KPR-Related"/>
</dbReference>
<comment type="pathway">
    <text evidence="1">Cofactor biosynthesis; (R)-pantothenate biosynthesis; (R)-pantoate from 3-methyl-2-oxobutanoate: step 2/2.</text>
</comment>
<dbReference type="SUPFAM" id="SSF51735">
    <property type="entry name" value="NAD(P)-binding Rossmann-fold domains"/>
    <property type="match status" value="1"/>
</dbReference>
<dbReference type="KEGG" id="orm:HTY61_17870"/>
<evidence type="ECO:0000259" key="8">
    <source>
        <dbReference type="Pfam" id="PF08546"/>
    </source>
</evidence>
<evidence type="ECO:0000313" key="9">
    <source>
        <dbReference type="EMBL" id="QKV20182.1"/>
    </source>
</evidence>
<evidence type="ECO:0000256" key="1">
    <source>
        <dbReference type="ARBA" id="ARBA00004994"/>
    </source>
</evidence>
<evidence type="ECO:0000256" key="2">
    <source>
        <dbReference type="ARBA" id="ARBA00013014"/>
    </source>
</evidence>
<dbReference type="InterPro" id="IPR013332">
    <property type="entry name" value="KPR_N"/>
</dbReference>
<proteinExistence type="predicted"/>
<name>A0A6N1VLA0_9HYPH</name>
<evidence type="ECO:0000256" key="3">
    <source>
        <dbReference type="ARBA" id="ARBA00019465"/>
    </source>
</evidence>
<dbReference type="Gene3D" id="1.10.1040.10">
    <property type="entry name" value="N-(1-d-carboxylethyl)-l-norvaline Dehydrogenase, domain 2"/>
    <property type="match status" value="1"/>
</dbReference>
<evidence type="ECO:0000256" key="5">
    <source>
        <dbReference type="ARBA" id="ARBA00032024"/>
    </source>
</evidence>
<keyword evidence="10" id="KW-1185">Reference proteome</keyword>
<organism evidence="9 10">
    <name type="scientific">Oricola thermophila</name>
    <dbReference type="NCBI Taxonomy" id="2742145"/>
    <lineage>
        <taxon>Bacteria</taxon>
        <taxon>Pseudomonadati</taxon>
        <taxon>Pseudomonadota</taxon>
        <taxon>Alphaproteobacteria</taxon>
        <taxon>Hyphomicrobiales</taxon>
        <taxon>Ahrensiaceae</taxon>
        <taxon>Oricola</taxon>
    </lineage>
</organism>
<dbReference type="RefSeq" id="WP_175278073.1">
    <property type="nucleotide sequence ID" value="NZ_CP054836.1"/>
</dbReference>
<dbReference type="Pfam" id="PF08546">
    <property type="entry name" value="ApbA_C"/>
    <property type="match status" value="1"/>
</dbReference>
<dbReference type="InterPro" id="IPR013752">
    <property type="entry name" value="KPA_reductase"/>
</dbReference>
<dbReference type="GO" id="GO:0005737">
    <property type="term" value="C:cytoplasm"/>
    <property type="evidence" value="ECO:0007669"/>
    <property type="project" value="TreeGrafter"/>
</dbReference>
<protein>
    <recommendedName>
        <fullName evidence="3">2-dehydropantoate 2-reductase</fullName>
        <ecNumber evidence="2">1.1.1.169</ecNumber>
    </recommendedName>
    <alternativeName>
        <fullName evidence="5">Ketopantoate reductase</fullName>
    </alternativeName>
</protein>
<dbReference type="Proteomes" id="UP000509367">
    <property type="component" value="Chromosome"/>
</dbReference>
<dbReference type="AlphaFoldDB" id="A0A6N1VLA0"/>
<evidence type="ECO:0000256" key="6">
    <source>
        <dbReference type="ARBA" id="ARBA00048793"/>
    </source>
</evidence>
<dbReference type="GO" id="GO:0008677">
    <property type="term" value="F:2-dehydropantoate 2-reductase activity"/>
    <property type="evidence" value="ECO:0007669"/>
    <property type="project" value="UniProtKB-EC"/>
</dbReference>
<comment type="catalytic activity">
    <reaction evidence="6">
        <text>(R)-pantoate + NADP(+) = 2-dehydropantoate + NADPH + H(+)</text>
        <dbReference type="Rhea" id="RHEA:16233"/>
        <dbReference type="ChEBI" id="CHEBI:11561"/>
        <dbReference type="ChEBI" id="CHEBI:15378"/>
        <dbReference type="ChEBI" id="CHEBI:15980"/>
        <dbReference type="ChEBI" id="CHEBI:57783"/>
        <dbReference type="ChEBI" id="CHEBI:58349"/>
        <dbReference type="EC" id="1.1.1.169"/>
    </reaction>
</comment>
<dbReference type="Pfam" id="PF02558">
    <property type="entry name" value="ApbA"/>
    <property type="match status" value="1"/>
</dbReference>
<dbReference type="InterPro" id="IPR036291">
    <property type="entry name" value="NAD(P)-bd_dom_sf"/>
</dbReference>
<feature type="domain" description="Ketopantoate reductase C-terminal" evidence="8">
    <location>
        <begin position="199"/>
        <end position="317"/>
    </location>
</feature>
<dbReference type="InterPro" id="IPR008927">
    <property type="entry name" value="6-PGluconate_DH-like_C_sf"/>
</dbReference>
<dbReference type="SUPFAM" id="SSF48179">
    <property type="entry name" value="6-phosphogluconate dehydrogenase C-terminal domain-like"/>
    <property type="match status" value="1"/>
</dbReference>
<dbReference type="Gene3D" id="3.40.50.720">
    <property type="entry name" value="NAD(P)-binding Rossmann-like Domain"/>
    <property type="match status" value="1"/>
</dbReference>
<dbReference type="EMBL" id="CP054836">
    <property type="protein sequence ID" value="QKV20182.1"/>
    <property type="molecule type" value="Genomic_DNA"/>
</dbReference>
<dbReference type="GO" id="GO:0015940">
    <property type="term" value="P:pantothenate biosynthetic process"/>
    <property type="evidence" value="ECO:0007669"/>
    <property type="project" value="UniProtKB-UniPathway"/>
</dbReference>
<dbReference type="PANTHER" id="PTHR21708:SF45">
    <property type="entry name" value="2-DEHYDROPANTOATE 2-REDUCTASE"/>
    <property type="match status" value="1"/>
</dbReference>
<keyword evidence="4" id="KW-0566">Pantothenate biosynthesis</keyword>
<dbReference type="UniPathway" id="UPA00028">
    <property type="reaction ID" value="UER00004"/>
</dbReference>
<dbReference type="NCBIfam" id="NF005089">
    <property type="entry name" value="PRK06522.1-4"/>
    <property type="match status" value="1"/>
</dbReference>
<dbReference type="InterPro" id="IPR013328">
    <property type="entry name" value="6PGD_dom2"/>
</dbReference>
<feature type="domain" description="Ketopantoate reductase N-terminal" evidence="7">
    <location>
        <begin position="4"/>
        <end position="104"/>
    </location>
</feature>
<sequence length="328" mass="34378">MRACVVGAGAVGSHIAVRLARAGHDVSVIARGAHLEAIRARGLVLQAGEESWIAEVAADADPSGFGTQDLVIVAVKSTGLATMADMLAPLLAPGTAVLFPQNGIPWWYPVGLDDKPEPPALDLFGLGGKFLSLMTPSQIIGASIYSANEVVEPGVVKNNTPQRNQLSIGPIAPDCAVDVAGLRSALEEAGIASPALDGDIRETVWMKLLLNMSGSTIALATSNKSSISRTDPELETIYRRIVAEGLQIAAAHGFPVNHLVDIDRLVASLPDHRPSLLQDYEAGRPMEIGEIVRAPQAFAQVAGIDTPALDVLAAIVTRLARDRGLYSG</sequence>
<evidence type="ECO:0000259" key="7">
    <source>
        <dbReference type="Pfam" id="PF02558"/>
    </source>
</evidence>
<keyword evidence="9" id="KW-0560">Oxidoreductase</keyword>
<dbReference type="PANTHER" id="PTHR21708">
    <property type="entry name" value="PROBABLE 2-DEHYDROPANTOATE 2-REDUCTASE"/>
    <property type="match status" value="1"/>
</dbReference>
<accession>A0A6N1VLA0</accession>
<evidence type="ECO:0000313" key="10">
    <source>
        <dbReference type="Proteomes" id="UP000509367"/>
    </source>
</evidence>
<evidence type="ECO:0000256" key="4">
    <source>
        <dbReference type="ARBA" id="ARBA00022655"/>
    </source>
</evidence>